<evidence type="ECO:0000313" key="2">
    <source>
        <dbReference type="Proteomes" id="UP000007844"/>
    </source>
</evidence>
<dbReference type="Proteomes" id="UP000007844">
    <property type="component" value="Chromosome"/>
</dbReference>
<reference evidence="1 2" key="1">
    <citation type="journal article" date="2011" name="J. Bacteriol.">
        <title>Genome sequence of the mercury-methylating and pleomorphic Desulfovibrio africanus Strain Walvis Bay.</title>
        <authorList>
            <person name="Brown S.D."/>
            <person name="Wall J.D."/>
            <person name="Kucken A.M."/>
            <person name="Gilmour C.C."/>
            <person name="Podar M."/>
            <person name="Brandt C.C."/>
            <person name="Teshima H."/>
            <person name="Detter J.C."/>
            <person name="Han C.S."/>
            <person name="Land M.L."/>
            <person name="Lucas S."/>
            <person name="Han J."/>
            <person name="Pennacchio L."/>
            <person name="Nolan M."/>
            <person name="Pitluck S."/>
            <person name="Woyke T."/>
            <person name="Goodwin L."/>
            <person name="Palumbo A.V."/>
            <person name="Elias D.A."/>
        </authorList>
    </citation>
    <scope>NUCLEOTIDE SEQUENCE [LARGE SCALE GENOMIC DNA]</scope>
    <source>
        <strain evidence="1 2">Walvis Bay</strain>
    </source>
</reference>
<organism evidence="1 2">
    <name type="scientific">Desulfocurvibacter africanus subsp. africanus str. Walvis Bay</name>
    <dbReference type="NCBI Taxonomy" id="690850"/>
    <lineage>
        <taxon>Bacteria</taxon>
        <taxon>Pseudomonadati</taxon>
        <taxon>Thermodesulfobacteriota</taxon>
        <taxon>Desulfovibrionia</taxon>
        <taxon>Desulfovibrionales</taxon>
        <taxon>Desulfovibrionaceae</taxon>
        <taxon>Desulfocurvibacter</taxon>
    </lineage>
</organism>
<gene>
    <name evidence="1" type="ORF">Desaf_2872</name>
</gene>
<accession>F3Z1P9</accession>
<protein>
    <submittedName>
        <fullName evidence="1">Uncharacterized protein</fullName>
    </submittedName>
</protein>
<dbReference type="HOGENOM" id="CLU_1029438_0_0_7"/>
<dbReference type="STRING" id="690850.Desaf_2872"/>
<proteinExistence type="predicted"/>
<name>F3Z1P9_DESAF</name>
<dbReference type="KEGG" id="daf:Desaf_2872"/>
<sequence length="270" mass="30324">MLFSDYLDDGHLDPRLEGPLTQDPLGSCGPRPGERQALCHKASFFLASNLFAPVYARQRRIIPSQPLRMASSTKTVVFCGEQLDQSDLDVLLLLLAKAQATGSAPGRGFRVHVGELASGRARRTIPGSPDRLLDCLFRLEAGRIAVRAGRFSFSMQLLSKFLYDHEMQEFVVYFDKNVQCSFMVGSLQRFVRERLSLGRDPLAKWLHALAWSLEEPLCFTEPMLQELSGHTQGQRRGSALSFAPRLEQLADLETMKVERLDSDRILLSRA</sequence>
<dbReference type="AlphaFoldDB" id="F3Z1P9"/>
<keyword evidence="2" id="KW-1185">Reference proteome</keyword>
<dbReference type="EMBL" id="CP003221">
    <property type="protein sequence ID" value="EGJ51184.1"/>
    <property type="molecule type" value="Genomic_DNA"/>
</dbReference>
<evidence type="ECO:0000313" key="1">
    <source>
        <dbReference type="EMBL" id="EGJ51184.1"/>
    </source>
</evidence>